<sequence length="60" mass="6507">MQDSVYRTFSAVNTIQKMSLSRAVTVVLESVLSFTCEPSPFLVMMERPEGGTPSGNSVGH</sequence>
<proteinExistence type="predicted"/>
<dbReference type="EMBL" id="JAHLQT010021643">
    <property type="protein sequence ID" value="KAG7167441.1"/>
    <property type="molecule type" value="Genomic_DNA"/>
</dbReference>
<protein>
    <submittedName>
        <fullName evidence="1">Uncharacterized protein</fullName>
    </submittedName>
</protein>
<evidence type="ECO:0000313" key="1">
    <source>
        <dbReference type="EMBL" id="KAG7167441.1"/>
    </source>
</evidence>
<evidence type="ECO:0000313" key="2">
    <source>
        <dbReference type="Proteomes" id="UP000747542"/>
    </source>
</evidence>
<dbReference type="Proteomes" id="UP000747542">
    <property type="component" value="Unassembled WGS sequence"/>
</dbReference>
<reference evidence="1" key="1">
    <citation type="journal article" date="2021" name="Sci. Adv.">
        <title>The American lobster genome reveals insights on longevity, neural, and immune adaptations.</title>
        <authorList>
            <person name="Polinski J.M."/>
            <person name="Zimin A.V."/>
            <person name="Clark K.F."/>
            <person name="Kohn A.B."/>
            <person name="Sadowski N."/>
            <person name="Timp W."/>
            <person name="Ptitsyn A."/>
            <person name="Khanna P."/>
            <person name="Romanova D.Y."/>
            <person name="Williams P."/>
            <person name="Greenwood S.J."/>
            <person name="Moroz L.L."/>
            <person name="Walt D.R."/>
            <person name="Bodnar A.G."/>
        </authorList>
    </citation>
    <scope>NUCLEOTIDE SEQUENCE</scope>
    <source>
        <strain evidence="1">GMGI-L3</strain>
    </source>
</reference>
<gene>
    <name evidence="1" type="ORF">Hamer_G012901</name>
</gene>
<organism evidence="1 2">
    <name type="scientific">Homarus americanus</name>
    <name type="common">American lobster</name>
    <dbReference type="NCBI Taxonomy" id="6706"/>
    <lineage>
        <taxon>Eukaryota</taxon>
        <taxon>Metazoa</taxon>
        <taxon>Ecdysozoa</taxon>
        <taxon>Arthropoda</taxon>
        <taxon>Crustacea</taxon>
        <taxon>Multicrustacea</taxon>
        <taxon>Malacostraca</taxon>
        <taxon>Eumalacostraca</taxon>
        <taxon>Eucarida</taxon>
        <taxon>Decapoda</taxon>
        <taxon>Pleocyemata</taxon>
        <taxon>Astacidea</taxon>
        <taxon>Nephropoidea</taxon>
        <taxon>Nephropidae</taxon>
        <taxon>Homarus</taxon>
    </lineage>
</organism>
<comment type="caution">
    <text evidence="1">The sequence shown here is derived from an EMBL/GenBank/DDBJ whole genome shotgun (WGS) entry which is preliminary data.</text>
</comment>
<keyword evidence="2" id="KW-1185">Reference proteome</keyword>
<accession>A0A8J5K3F2</accession>
<name>A0A8J5K3F2_HOMAM</name>
<dbReference type="AlphaFoldDB" id="A0A8J5K3F2"/>